<dbReference type="RefSeq" id="WP_171994050.1">
    <property type="nucleotide sequence ID" value="NZ_CP012542.1"/>
</dbReference>
<dbReference type="EMBL" id="CP012542">
    <property type="protein sequence ID" value="QCD45258.1"/>
    <property type="molecule type" value="Genomic_DNA"/>
</dbReference>
<evidence type="ECO:0000256" key="6">
    <source>
        <dbReference type="ARBA" id="ARBA00043993"/>
    </source>
</evidence>
<feature type="transmembrane region" description="Helical" evidence="8">
    <location>
        <begin position="94"/>
        <end position="115"/>
    </location>
</feature>
<keyword evidence="3 8" id="KW-0812">Transmembrane</keyword>
<keyword evidence="7" id="KW-0175">Coiled coil</keyword>
<feature type="coiled-coil region" evidence="7">
    <location>
        <begin position="495"/>
        <end position="546"/>
    </location>
</feature>
<name>A0A6G5QHV2_9BACT</name>
<dbReference type="PANTHER" id="PTHR30509:SF9">
    <property type="entry name" value="MULTIDRUG RESISTANCE PROTEIN MDTO"/>
    <property type="match status" value="1"/>
</dbReference>
<dbReference type="Proteomes" id="UP000503264">
    <property type="component" value="Chromosome"/>
</dbReference>
<gene>
    <name evidence="10" type="ORF">CMUC_1498</name>
</gene>
<dbReference type="Pfam" id="PF13515">
    <property type="entry name" value="FUSC_2"/>
    <property type="match status" value="1"/>
</dbReference>
<dbReference type="PANTHER" id="PTHR30509">
    <property type="entry name" value="P-HYDROXYBENZOIC ACID EFFLUX PUMP SUBUNIT-RELATED"/>
    <property type="match status" value="1"/>
</dbReference>
<feature type="domain" description="Integral membrane bound transporter" evidence="9">
    <location>
        <begin position="362"/>
        <end position="486"/>
    </location>
</feature>
<evidence type="ECO:0000256" key="3">
    <source>
        <dbReference type="ARBA" id="ARBA00022692"/>
    </source>
</evidence>
<feature type="transmembrane region" description="Helical" evidence="8">
    <location>
        <begin position="354"/>
        <end position="383"/>
    </location>
</feature>
<evidence type="ECO:0000256" key="2">
    <source>
        <dbReference type="ARBA" id="ARBA00022475"/>
    </source>
</evidence>
<protein>
    <submittedName>
        <fullName evidence="10">Integral membrane protein, YccS/YhfK family</fullName>
    </submittedName>
</protein>
<keyword evidence="4 8" id="KW-1133">Transmembrane helix</keyword>
<dbReference type="GO" id="GO:0005886">
    <property type="term" value="C:plasma membrane"/>
    <property type="evidence" value="ECO:0007669"/>
    <property type="project" value="UniProtKB-SubCell"/>
</dbReference>
<feature type="transmembrane region" description="Helical" evidence="8">
    <location>
        <begin position="404"/>
        <end position="437"/>
    </location>
</feature>
<dbReference type="InterPro" id="IPR049453">
    <property type="entry name" value="Memb_transporter_dom"/>
</dbReference>
<feature type="transmembrane region" description="Helical" evidence="8">
    <location>
        <begin position="71"/>
        <end position="88"/>
    </location>
</feature>
<feature type="transmembrane region" description="Helical" evidence="8">
    <location>
        <begin position="47"/>
        <end position="64"/>
    </location>
</feature>
<evidence type="ECO:0000313" key="10">
    <source>
        <dbReference type="EMBL" id="QCD45258.1"/>
    </source>
</evidence>
<organism evidence="10 11">
    <name type="scientific">Campylobacter mucosalis CCUG 21559</name>
    <dbReference type="NCBI Taxonomy" id="1032067"/>
    <lineage>
        <taxon>Bacteria</taxon>
        <taxon>Pseudomonadati</taxon>
        <taxon>Campylobacterota</taxon>
        <taxon>Epsilonproteobacteria</taxon>
        <taxon>Campylobacterales</taxon>
        <taxon>Campylobacteraceae</taxon>
        <taxon>Campylobacter</taxon>
    </lineage>
</organism>
<feature type="transmembrane region" description="Helical" evidence="8">
    <location>
        <begin position="443"/>
        <end position="461"/>
    </location>
</feature>
<dbReference type="AlphaFoldDB" id="A0A6G5QHV2"/>
<evidence type="ECO:0000256" key="1">
    <source>
        <dbReference type="ARBA" id="ARBA00004651"/>
    </source>
</evidence>
<comment type="subcellular location">
    <subcellularLocation>
        <location evidence="1">Cell membrane</location>
        <topology evidence="1">Multi-pass membrane protein</topology>
    </subcellularLocation>
</comment>
<keyword evidence="5 8" id="KW-0472">Membrane</keyword>
<evidence type="ECO:0000256" key="7">
    <source>
        <dbReference type="SAM" id="Coils"/>
    </source>
</evidence>
<keyword evidence="11" id="KW-1185">Reference proteome</keyword>
<comment type="similarity">
    <text evidence="6">Belongs to the YccS/YhfK family.</text>
</comment>
<evidence type="ECO:0000256" key="8">
    <source>
        <dbReference type="SAM" id="Phobius"/>
    </source>
</evidence>
<feature type="transmembrane region" description="Helical" evidence="8">
    <location>
        <begin position="473"/>
        <end position="491"/>
    </location>
</feature>
<proteinExistence type="inferred from homology"/>
<evidence type="ECO:0000313" key="11">
    <source>
        <dbReference type="Proteomes" id="UP000503264"/>
    </source>
</evidence>
<evidence type="ECO:0000256" key="5">
    <source>
        <dbReference type="ARBA" id="ARBA00023136"/>
    </source>
</evidence>
<reference evidence="10 11" key="1">
    <citation type="submission" date="2016-07" db="EMBL/GenBank/DDBJ databases">
        <title>Comparative genomics of the Campylobacter concisus group.</title>
        <authorList>
            <person name="Miller W.G."/>
            <person name="Yee E."/>
            <person name="Chapman M.H."/>
            <person name="Huynh S."/>
            <person name="Bono J.L."/>
            <person name="On S.L.W."/>
            <person name="StLeger J."/>
            <person name="Foster G."/>
            <person name="Parker C.T."/>
        </authorList>
    </citation>
    <scope>NUCLEOTIDE SEQUENCE [LARGE SCALE GENOMIC DNA]</scope>
    <source>
        <strain evidence="10 11">CCUG 21559</strain>
    </source>
</reference>
<keyword evidence="2" id="KW-1003">Cell membrane</keyword>
<evidence type="ECO:0000259" key="9">
    <source>
        <dbReference type="Pfam" id="PF13515"/>
    </source>
</evidence>
<evidence type="ECO:0000256" key="4">
    <source>
        <dbReference type="ARBA" id="ARBA00022989"/>
    </source>
</evidence>
<accession>A0A6G5QHV2</accession>
<sequence>MEITSSIKRFFLSYDPANFYLIYSLKATFAFSLNCILGYYFFGFNGAIFAINATTGIFFLSNLEANERKKIEFIILYIILSILFIPFVKPLVSLGKWLALVTFFWIFLVGVSSLYSENLNKILLIANGTGLAGLIMQNSSNLDGFAAMYGILLGGTTSILIKFGTFSKYGSFTIKSMRVIINELLNLTNALDSENFEEISTKSTSRIRELKGFFNSDSINLKDERLIKNDSRAIFYLYKLEEIAFLLSSFHTFFTRIDDKELLNAVKSEIQHNITELLNLFKGKEAVFKTSVLTSLQNSEHNVFASSISMLYDRLNIIKDSNDDKVELKKPKQTSLKEAIKNINFKDNTTLNSLRLGVCVAIAIYITQASQINHGIWIAIAIMSLSRNNRYMLKTAGKQNIIGGIIGFLLGLGVVILFGNIQTIFICAIVGIFLVYYLKNYSLLVYSAMLMCQLTIMFYIIKNDFLELMLYRIFDIMFGFALVFAIYMLTLPNNTDELENRIKNILNKLANFIKNDEQNLNFAINQDEILSDLKEYKEIIKQEKNQKWHECYKILTQINLDLINLCTYINHSSKDSCNIALKTDIGLIGSRFEMIGKKLAHLPYYFINSFEDKISSKDDQKLNYMLNIIAKKQNELYSLLSF</sequence>
<feature type="transmembrane region" description="Helical" evidence="8">
    <location>
        <begin position="146"/>
        <end position="165"/>
    </location>
</feature>